<keyword evidence="2" id="KW-0472">Membrane</keyword>
<proteinExistence type="predicted"/>
<keyword evidence="2" id="KW-0812">Transmembrane</keyword>
<feature type="transmembrane region" description="Helical" evidence="2">
    <location>
        <begin position="21"/>
        <end position="43"/>
    </location>
</feature>
<dbReference type="AlphaFoldDB" id="A0A131YS61"/>
<dbReference type="EMBL" id="GEDV01007182">
    <property type="protein sequence ID" value="JAP81375.1"/>
    <property type="molecule type" value="Transcribed_RNA"/>
</dbReference>
<organism evidence="3">
    <name type="scientific">Rhipicephalus appendiculatus</name>
    <name type="common">Brown ear tick</name>
    <dbReference type="NCBI Taxonomy" id="34631"/>
    <lineage>
        <taxon>Eukaryota</taxon>
        <taxon>Metazoa</taxon>
        <taxon>Ecdysozoa</taxon>
        <taxon>Arthropoda</taxon>
        <taxon>Chelicerata</taxon>
        <taxon>Arachnida</taxon>
        <taxon>Acari</taxon>
        <taxon>Parasitiformes</taxon>
        <taxon>Ixodida</taxon>
        <taxon>Ixodoidea</taxon>
        <taxon>Ixodidae</taxon>
        <taxon>Rhipicephalinae</taxon>
        <taxon>Rhipicephalus</taxon>
        <taxon>Rhipicephalus</taxon>
    </lineage>
</organism>
<accession>A0A131YS61</accession>
<keyword evidence="2" id="KW-1133">Transmembrane helix</keyword>
<evidence type="ECO:0000256" key="2">
    <source>
        <dbReference type="SAM" id="Phobius"/>
    </source>
</evidence>
<sequence length="100" mass="10862">MESQLETRVSIPVVFVNRHDLYAIVVVLGVAILGCACVLGYSFSNFAMLKRNAEEVRSYIASRTNSADQLGGGKPSTDHLRRSDAHTDAIKAPFPGIQRG</sequence>
<protein>
    <submittedName>
        <fullName evidence="3">Uncharacterized protein</fullName>
    </submittedName>
</protein>
<reference evidence="3" key="1">
    <citation type="journal article" date="2016" name="Ticks Tick Borne Dis.">
        <title>De novo assembly and annotation of the salivary gland transcriptome of Rhipicephalus appendiculatus male and female ticks during blood feeding.</title>
        <authorList>
            <person name="de Castro M.H."/>
            <person name="de Klerk D."/>
            <person name="Pienaar R."/>
            <person name="Latif A.A."/>
            <person name="Rees D.J."/>
            <person name="Mans B.J."/>
        </authorList>
    </citation>
    <scope>NUCLEOTIDE SEQUENCE</scope>
    <source>
        <tissue evidence="3">Salivary glands</tissue>
    </source>
</reference>
<evidence type="ECO:0000313" key="3">
    <source>
        <dbReference type="EMBL" id="JAP81375.1"/>
    </source>
</evidence>
<evidence type="ECO:0000256" key="1">
    <source>
        <dbReference type="SAM" id="MobiDB-lite"/>
    </source>
</evidence>
<name>A0A131YS61_RHIAP</name>
<feature type="compositionally biased region" description="Basic and acidic residues" evidence="1">
    <location>
        <begin position="76"/>
        <end position="89"/>
    </location>
</feature>
<feature type="region of interest" description="Disordered" evidence="1">
    <location>
        <begin position="65"/>
        <end position="100"/>
    </location>
</feature>